<accession>A0A6V7Q8X9</accession>
<dbReference type="AlphaFoldDB" id="A0A6V7Q8X9"/>
<feature type="compositionally biased region" description="Low complexity" evidence="1">
    <location>
        <begin position="93"/>
        <end position="108"/>
    </location>
</feature>
<sequence>MAVATTVSMASSFRFLRSPTMFIKLNTDGFFIGRDSSRGAELMTRDSDGLFIFIGASCYLDVHPLYSELWTKRLALTETTKAAFRTLSWRATCSRSSSRSASGCGTATISEPRSLRPSTESSDSADEGSDQPSSKTFTVESVRLDEPNV</sequence>
<protein>
    <submittedName>
        <fullName evidence="2">Uncharacterized protein</fullName>
    </submittedName>
</protein>
<name>A0A6V7Q8X9_ANACO</name>
<feature type="region of interest" description="Disordered" evidence="1">
    <location>
        <begin position="93"/>
        <end position="149"/>
    </location>
</feature>
<reference evidence="2" key="1">
    <citation type="submission" date="2020-07" db="EMBL/GenBank/DDBJ databases">
        <authorList>
            <person name="Lin J."/>
        </authorList>
    </citation>
    <scope>NUCLEOTIDE SEQUENCE</scope>
</reference>
<feature type="compositionally biased region" description="Polar residues" evidence="1">
    <location>
        <begin position="130"/>
        <end position="139"/>
    </location>
</feature>
<evidence type="ECO:0000313" key="2">
    <source>
        <dbReference type="EMBL" id="CAD1839451.1"/>
    </source>
</evidence>
<dbReference type="EMBL" id="LR862134">
    <property type="protein sequence ID" value="CAD1839451.1"/>
    <property type="molecule type" value="Genomic_DNA"/>
</dbReference>
<gene>
    <name evidence="2" type="ORF">CB5_LOCUS22662</name>
</gene>
<evidence type="ECO:0000256" key="1">
    <source>
        <dbReference type="SAM" id="MobiDB-lite"/>
    </source>
</evidence>
<proteinExistence type="predicted"/>
<organism evidence="2">
    <name type="scientific">Ananas comosus var. bracteatus</name>
    <name type="common">red pineapple</name>
    <dbReference type="NCBI Taxonomy" id="296719"/>
    <lineage>
        <taxon>Eukaryota</taxon>
        <taxon>Viridiplantae</taxon>
        <taxon>Streptophyta</taxon>
        <taxon>Embryophyta</taxon>
        <taxon>Tracheophyta</taxon>
        <taxon>Spermatophyta</taxon>
        <taxon>Magnoliopsida</taxon>
        <taxon>Liliopsida</taxon>
        <taxon>Poales</taxon>
        <taxon>Bromeliaceae</taxon>
        <taxon>Bromelioideae</taxon>
        <taxon>Ananas</taxon>
    </lineage>
</organism>